<keyword evidence="5" id="KW-1185">Reference proteome</keyword>
<dbReference type="Gene3D" id="3.30.1340.20">
    <property type="entry name" value="3H domain"/>
    <property type="match status" value="1"/>
</dbReference>
<evidence type="ECO:0000313" key="5">
    <source>
        <dbReference type="Proteomes" id="UP000224563"/>
    </source>
</evidence>
<dbReference type="PANTHER" id="PTHR40068">
    <property type="entry name" value="TRANSCRIPTION REPRESSOR NIAR-RELATED"/>
    <property type="match status" value="1"/>
</dbReference>
<dbReference type="Proteomes" id="UP000224563">
    <property type="component" value="Unassembled WGS sequence"/>
</dbReference>
<evidence type="ECO:0000313" key="4">
    <source>
        <dbReference type="EMBL" id="PHU36443.1"/>
    </source>
</evidence>
<dbReference type="InterPro" id="IPR036388">
    <property type="entry name" value="WH-like_DNA-bd_sf"/>
</dbReference>
<dbReference type="PANTHER" id="PTHR40068:SF1">
    <property type="entry name" value="TRANSCRIPTION REPRESSOR NIAR-RELATED"/>
    <property type="match status" value="1"/>
</dbReference>
<dbReference type="EMBL" id="PDYG01000134">
    <property type="protein sequence ID" value="PHU36443.1"/>
    <property type="molecule type" value="Genomic_DNA"/>
</dbReference>
<reference evidence="4 5" key="2">
    <citation type="submission" date="2017-10" db="EMBL/GenBank/DDBJ databases">
        <authorList>
            <person name="Banno H."/>
            <person name="Chua N.-H."/>
        </authorList>
    </citation>
    <scope>NUCLEOTIDE SEQUENCE [LARGE SCALE GENOMIC DNA]</scope>
    <source>
        <strain evidence="4 5">JK623</strain>
    </source>
</reference>
<dbReference type="Pfam" id="PF08279">
    <property type="entry name" value="HTH_11"/>
    <property type="match status" value="1"/>
</dbReference>
<comment type="caution">
    <text evidence="4">The sequence shown here is derived from an EMBL/GenBank/DDBJ whole genome shotgun (WGS) entry which is preliminary data.</text>
</comment>
<evidence type="ECO:0000256" key="1">
    <source>
        <dbReference type="PIRSR" id="PIRSR037847-1"/>
    </source>
</evidence>
<dbReference type="RefSeq" id="WP_031543696.1">
    <property type="nucleotide sequence ID" value="NZ_JANSWH010000101.1"/>
</dbReference>
<dbReference type="GO" id="GO:0046872">
    <property type="term" value="F:metal ion binding"/>
    <property type="evidence" value="ECO:0007669"/>
    <property type="project" value="UniProtKB-KW"/>
</dbReference>
<feature type="binding site" evidence="1">
    <location>
        <position position="83"/>
    </location>
    <ligand>
        <name>Ni(2+)</name>
        <dbReference type="ChEBI" id="CHEBI:49786"/>
    </ligand>
</feature>
<sequence length="182" mass="20693">MTGEERRDSIITNLRIAQKPLSASSLAKEFGVSRQVIVQDIALLRANGSEIYATNRGYLLMSKSSRPQRVFKVFHTEEQTREEMQCIVDLGGRIEDIFIFHRVYGVVRGDLHIASRKDVDDFMKLMAGSESRPLSDATSGYHYHTVSAEQESTLDLIFEELGNRGFLAGLQDYEPVNFWETK</sequence>
<dbReference type="PIRSF" id="PIRSF037847">
    <property type="entry name" value="NiaR"/>
    <property type="match status" value="1"/>
</dbReference>
<dbReference type="GO" id="GO:0003677">
    <property type="term" value="F:DNA binding"/>
    <property type="evidence" value="ECO:0007669"/>
    <property type="project" value="UniProtKB-KW"/>
</dbReference>
<feature type="binding site" evidence="1">
    <location>
        <position position="142"/>
    </location>
    <ligand>
        <name>Ni(2+)</name>
        <dbReference type="ChEBI" id="CHEBI:49786"/>
    </ligand>
</feature>
<name>A0A2G3DZY8_9FIRM</name>
<accession>A0A2G3DZY8</accession>
<feature type="binding site" evidence="1">
    <location>
        <position position="75"/>
    </location>
    <ligand>
        <name>Ni(2+)</name>
        <dbReference type="ChEBI" id="CHEBI:49786"/>
    </ligand>
</feature>
<feature type="domain" description="Helix-turn-helix type 11" evidence="3">
    <location>
        <begin position="6"/>
        <end position="58"/>
    </location>
</feature>
<keyword evidence="4" id="KW-0238">DNA-binding</keyword>
<dbReference type="Pfam" id="PF02829">
    <property type="entry name" value="3H"/>
    <property type="match status" value="1"/>
</dbReference>
<dbReference type="InterPro" id="IPR026043">
    <property type="entry name" value="NadR"/>
</dbReference>
<dbReference type="Gene3D" id="1.10.10.10">
    <property type="entry name" value="Winged helix-like DNA-binding domain superfamily/Winged helix DNA-binding domain"/>
    <property type="match status" value="1"/>
</dbReference>
<protein>
    <submittedName>
        <fullName evidence="4">DNA-binding transcriptional regulator</fullName>
    </submittedName>
</protein>
<dbReference type="AlphaFoldDB" id="A0A2G3DZY8"/>
<dbReference type="InterPro" id="IPR036390">
    <property type="entry name" value="WH_DNA-bd_sf"/>
</dbReference>
<feature type="domain" description="3H" evidence="2">
    <location>
        <begin position="72"/>
        <end position="167"/>
    </location>
</feature>
<reference evidence="4 5" key="1">
    <citation type="submission" date="2017-10" db="EMBL/GenBank/DDBJ databases">
        <title>Resolving the taxonomy of Roseburia spp., Eubacterium rectale and Agathobacter spp. through phylogenomic analysis.</title>
        <authorList>
            <person name="Sheridan P.O."/>
            <person name="Walker A.W."/>
            <person name="Duncan S.H."/>
            <person name="Scott K.P."/>
            <person name="Toole P.W.O."/>
            <person name="Luis P."/>
            <person name="Flint H.J."/>
        </authorList>
    </citation>
    <scope>NUCLEOTIDE SEQUENCE [LARGE SCALE GENOMIC DNA]</scope>
    <source>
        <strain evidence="4 5">JK623</strain>
    </source>
</reference>
<dbReference type="InterPro" id="IPR013196">
    <property type="entry name" value="HTH_11"/>
</dbReference>
<evidence type="ECO:0000259" key="2">
    <source>
        <dbReference type="Pfam" id="PF02829"/>
    </source>
</evidence>
<keyword evidence="1" id="KW-0533">Nickel</keyword>
<proteinExistence type="predicted"/>
<gene>
    <name evidence="4" type="ORF">CSX02_12750</name>
</gene>
<organism evidence="4 5">
    <name type="scientific">Agathobacter ruminis</name>
    <dbReference type="NCBI Taxonomy" id="1712665"/>
    <lineage>
        <taxon>Bacteria</taxon>
        <taxon>Bacillati</taxon>
        <taxon>Bacillota</taxon>
        <taxon>Clostridia</taxon>
        <taxon>Lachnospirales</taxon>
        <taxon>Lachnospiraceae</taxon>
        <taxon>Agathobacter</taxon>
    </lineage>
</organism>
<dbReference type="InterPro" id="IPR004173">
    <property type="entry name" value="3H_domain"/>
</dbReference>
<dbReference type="SUPFAM" id="SSF75500">
    <property type="entry name" value="Putative transcriptional regulator TM1602, C-terminal domain"/>
    <property type="match status" value="1"/>
</dbReference>
<feature type="binding site" evidence="1">
    <location>
        <position position="144"/>
    </location>
    <ligand>
        <name>Ni(2+)</name>
        <dbReference type="ChEBI" id="CHEBI:49786"/>
    </ligand>
</feature>
<dbReference type="InterPro" id="IPR035922">
    <property type="entry name" value="3H_dom_sf"/>
</dbReference>
<evidence type="ECO:0000259" key="3">
    <source>
        <dbReference type="Pfam" id="PF08279"/>
    </source>
</evidence>
<keyword evidence="1" id="KW-0479">Metal-binding</keyword>
<dbReference type="SUPFAM" id="SSF46785">
    <property type="entry name" value="Winged helix' DNA-binding domain"/>
    <property type="match status" value="1"/>
</dbReference>